<dbReference type="GO" id="GO:0015031">
    <property type="term" value="P:protein transport"/>
    <property type="evidence" value="ECO:0007669"/>
    <property type="project" value="UniProtKB-KW"/>
</dbReference>
<dbReference type="GO" id="GO:0016192">
    <property type="term" value="P:vesicle-mediated transport"/>
    <property type="evidence" value="ECO:0007669"/>
    <property type="project" value="InterPro"/>
</dbReference>
<keyword evidence="7" id="KW-1185">Reference proteome</keyword>
<dbReference type="InterPro" id="IPR036045">
    <property type="entry name" value="Sec1-like_sf"/>
</dbReference>
<dbReference type="FunFam" id="3.90.830.10:FF:000002">
    <property type="entry name" value="Vacuolar protein sorting-associated protein 45"/>
    <property type="match status" value="1"/>
</dbReference>
<dbReference type="Gene3D" id="3.40.50.1910">
    <property type="match status" value="1"/>
</dbReference>
<dbReference type="InterPro" id="IPR027482">
    <property type="entry name" value="Sec1-like_dom2"/>
</dbReference>
<dbReference type="InParanoid" id="A0A6J2YDA7"/>
<dbReference type="Proteomes" id="UP000504635">
    <property type="component" value="Unplaced"/>
</dbReference>
<evidence type="ECO:0000256" key="5">
    <source>
        <dbReference type="ARBA" id="ARBA00023136"/>
    </source>
</evidence>
<accession>A0A6J2YDA7</accession>
<dbReference type="RefSeq" id="XP_030760870.1">
    <property type="nucleotide sequence ID" value="XM_030905010.1"/>
</dbReference>
<evidence type="ECO:0000313" key="8">
    <source>
        <dbReference type="RefSeq" id="XP_030760870.1"/>
    </source>
</evidence>
<proteinExistence type="inferred from homology"/>
<dbReference type="PANTHER" id="PTHR11679">
    <property type="entry name" value="VESICLE PROTEIN SORTING-ASSOCIATED"/>
    <property type="match status" value="1"/>
</dbReference>
<dbReference type="InterPro" id="IPR043154">
    <property type="entry name" value="Sec-1-like_dom1"/>
</dbReference>
<dbReference type="SUPFAM" id="SSF56815">
    <property type="entry name" value="Sec1/munc18-like (SM) proteins"/>
    <property type="match status" value="1"/>
</dbReference>
<dbReference type="InterPro" id="IPR001619">
    <property type="entry name" value="Sec1-like"/>
</dbReference>
<evidence type="ECO:0000256" key="4">
    <source>
        <dbReference type="ARBA" id="ARBA00022927"/>
    </source>
</evidence>
<reference evidence="8" key="1">
    <citation type="submission" date="2025-08" db="UniProtKB">
        <authorList>
            <consortium name="RefSeq"/>
        </authorList>
    </citation>
    <scope>IDENTIFICATION</scope>
    <source>
        <tissue evidence="8">Gonads</tissue>
    </source>
</reference>
<dbReference type="CTD" id="11311"/>
<keyword evidence="4" id="KW-0653">Protein transport</keyword>
<gene>
    <name evidence="8" type="primary">LOC115885977</name>
</gene>
<dbReference type="OrthoDB" id="10266265at2759"/>
<organism evidence="7 8">
    <name type="scientific">Sitophilus oryzae</name>
    <name type="common">Rice weevil</name>
    <name type="synonym">Curculio oryzae</name>
    <dbReference type="NCBI Taxonomy" id="7048"/>
    <lineage>
        <taxon>Eukaryota</taxon>
        <taxon>Metazoa</taxon>
        <taxon>Ecdysozoa</taxon>
        <taxon>Arthropoda</taxon>
        <taxon>Hexapoda</taxon>
        <taxon>Insecta</taxon>
        <taxon>Pterygota</taxon>
        <taxon>Neoptera</taxon>
        <taxon>Endopterygota</taxon>
        <taxon>Coleoptera</taxon>
        <taxon>Polyphaga</taxon>
        <taxon>Cucujiformia</taxon>
        <taxon>Curculionidae</taxon>
        <taxon>Dryophthorinae</taxon>
        <taxon>Sitophilus</taxon>
    </lineage>
</organism>
<dbReference type="Gene3D" id="3.40.50.2060">
    <property type="match status" value="1"/>
</dbReference>
<sequence>MNVISAVKAYIVKMTEESEPGMKVLLMDKETTSIVSMVYGQSEIQQKEVFLLERIDSPNYSNSTGLRYLKCLVFLRPTQQNIELLCTELRNPKYGAYYIYFSNIVAKADIKILAENDEQEVVKEVQELYMDYLAVNPHLFSMGIPMCLNAINTTEITWNHAALQRTIQGLVSVLLSVKKSPIIRYQANSKLAKDLGNRVDETMNKESSLFAFDQSGHSLLLILDRRDDPITPLLNQWTYQAMVHELLTINNNRVSLSGTPGVSKELSEVVLSAEQDDFYKDNIVKNYGEIGQNIKELMDKFQAKAKSHQKIESIADMKNFVESYPQFKKLSGNVTKHVTVVGELSTRVNKYHLLEVSEVEQEISSQNDHSGHLSSIKKLIHNDKIRHTDAAKLVMLYALRYQNHSNNEIPGLIDLLEKRGVSDKLIKDIIYLLEYAGSHARQSNLFNVENAVKITKRFFKGLSGVDNVFTQHKPLLHDTLEDLIKGRLRDNLYPIVGNHSSGIRALDIIIFIIGGATYEESLAVHNLNSSYPSFNIVLGGTNIHNSSSFLDEIENAFRNVDMTKRRHTRHIRNVKFDFK</sequence>
<comment type="subcellular location">
    <subcellularLocation>
        <location evidence="1">Endomembrane system</location>
        <topology evidence="1">Peripheral membrane protein</topology>
    </subcellularLocation>
</comment>
<evidence type="ECO:0000256" key="3">
    <source>
        <dbReference type="ARBA" id="ARBA00022448"/>
    </source>
</evidence>
<evidence type="ECO:0000256" key="1">
    <source>
        <dbReference type="ARBA" id="ARBA00004184"/>
    </source>
</evidence>
<name>A0A6J2YDA7_SITOR</name>
<dbReference type="FunCoup" id="A0A6J2YDA7">
    <property type="interactions" value="2123"/>
</dbReference>
<evidence type="ECO:0000313" key="7">
    <source>
        <dbReference type="Proteomes" id="UP000504635"/>
    </source>
</evidence>
<protein>
    <recommendedName>
        <fullName evidence="6">Vacuolar protein sorting-associated protein 45</fullName>
    </recommendedName>
</protein>
<dbReference type="GeneID" id="115885977"/>
<keyword evidence="3" id="KW-0813">Transport</keyword>
<evidence type="ECO:0000256" key="6">
    <source>
        <dbReference type="ARBA" id="ARBA00073001"/>
    </source>
</evidence>
<dbReference type="AlphaFoldDB" id="A0A6J2YDA7"/>
<dbReference type="InterPro" id="IPR043127">
    <property type="entry name" value="Sec-1-like_dom3a"/>
</dbReference>
<dbReference type="PIRSF" id="PIRSF005715">
    <property type="entry name" value="VPS45_Sec1"/>
    <property type="match status" value="1"/>
</dbReference>
<dbReference type="GO" id="GO:0031410">
    <property type="term" value="C:cytoplasmic vesicle"/>
    <property type="evidence" value="ECO:0007669"/>
    <property type="project" value="UniProtKB-ARBA"/>
</dbReference>
<dbReference type="Gene3D" id="1.25.40.60">
    <property type="match status" value="1"/>
</dbReference>
<comment type="similarity">
    <text evidence="2">Belongs to the STXBP/unc-18/SEC1 family.</text>
</comment>
<evidence type="ECO:0000256" key="2">
    <source>
        <dbReference type="ARBA" id="ARBA00009884"/>
    </source>
</evidence>
<keyword evidence="5" id="KW-0472">Membrane</keyword>
<dbReference type="Gene3D" id="3.90.830.10">
    <property type="entry name" value="Syntaxin Binding Protein 1, Chain A, domain 2"/>
    <property type="match status" value="1"/>
</dbReference>
<dbReference type="KEGG" id="soy:115885977"/>
<dbReference type="Pfam" id="PF00995">
    <property type="entry name" value="Sec1"/>
    <property type="match status" value="1"/>
</dbReference>
<dbReference type="GO" id="GO:0012505">
    <property type="term" value="C:endomembrane system"/>
    <property type="evidence" value="ECO:0007669"/>
    <property type="project" value="UniProtKB-SubCell"/>
</dbReference>